<sequence length="128" mass="14884">MREKRIISARQALGRKGEEVAVDFLKKQGYRIIKRNYRCRAGEIDIIAKQGSSLAFVEVKTRRSTHFGLPEEAVSYEKKRHLTRVALGYFTHHRIKETKCRFDVVSVVMNENGVKEIRLIKNAFEAVY</sequence>
<dbReference type="InterPro" id="IPR011856">
    <property type="entry name" value="tRNA_endonuc-like_dom_sf"/>
</dbReference>
<comment type="caution">
    <text evidence="1">The sequence shown here is derived from an EMBL/GenBank/DDBJ whole genome shotgun (WGS) entry which is preliminary data.</text>
</comment>
<name>X1D0P9_9ZZZZ</name>
<dbReference type="SUPFAM" id="SSF52980">
    <property type="entry name" value="Restriction endonuclease-like"/>
    <property type="match status" value="1"/>
</dbReference>
<dbReference type="Pfam" id="PF02021">
    <property type="entry name" value="UPF0102"/>
    <property type="match status" value="1"/>
</dbReference>
<dbReference type="GO" id="GO:0003676">
    <property type="term" value="F:nucleic acid binding"/>
    <property type="evidence" value="ECO:0007669"/>
    <property type="project" value="InterPro"/>
</dbReference>
<protein>
    <submittedName>
        <fullName evidence="1">Uncharacterized protein</fullName>
    </submittedName>
</protein>
<dbReference type="PANTHER" id="PTHR34039:SF1">
    <property type="entry name" value="UPF0102 PROTEIN YRAN"/>
    <property type="match status" value="1"/>
</dbReference>
<gene>
    <name evidence="1" type="ORF">S01H4_60179</name>
</gene>
<dbReference type="EMBL" id="BART01035428">
    <property type="protein sequence ID" value="GAH14391.1"/>
    <property type="molecule type" value="Genomic_DNA"/>
</dbReference>
<dbReference type="InterPro" id="IPR011335">
    <property type="entry name" value="Restrct_endonuc-II-like"/>
</dbReference>
<reference evidence="1" key="1">
    <citation type="journal article" date="2014" name="Front. Microbiol.">
        <title>High frequency of phylogenetically diverse reductive dehalogenase-homologous genes in deep subseafloor sedimentary metagenomes.</title>
        <authorList>
            <person name="Kawai M."/>
            <person name="Futagami T."/>
            <person name="Toyoda A."/>
            <person name="Takaki Y."/>
            <person name="Nishi S."/>
            <person name="Hori S."/>
            <person name="Arai W."/>
            <person name="Tsubouchi T."/>
            <person name="Morono Y."/>
            <person name="Uchiyama I."/>
            <person name="Ito T."/>
            <person name="Fujiyama A."/>
            <person name="Inagaki F."/>
            <person name="Takami H."/>
        </authorList>
    </citation>
    <scope>NUCLEOTIDE SEQUENCE</scope>
    <source>
        <strain evidence="1">Expedition CK06-06</strain>
    </source>
</reference>
<dbReference type="HAMAP" id="MF_00048">
    <property type="entry name" value="UPF0102"/>
    <property type="match status" value="1"/>
</dbReference>
<organism evidence="1">
    <name type="scientific">marine sediment metagenome</name>
    <dbReference type="NCBI Taxonomy" id="412755"/>
    <lineage>
        <taxon>unclassified sequences</taxon>
        <taxon>metagenomes</taxon>
        <taxon>ecological metagenomes</taxon>
    </lineage>
</organism>
<dbReference type="CDD" id="cd20736">
    <property type="entry name" value="PoNe_Nuclease"/>
    <property type="match status" value="1"/>
</dbReference>
<proteinExistence type="inferred from homology"/>
<dbReference type="AlphaFoldDB" id="X1D0P9"/>
<dbReference type="InterPro" id="IPR003509">
    <property type="entry name" value="UPF0102_YraN-like"/>
</dbReference>
<dbReference type="NCBIfam" id="NF009150">
    <property type="entry name" value="PRK12497.1-3"/>
    <property type="match status" value="1"/>
</dbReference>
<accession>X1D0P9</accession>
<dbReference type="NCBIfam" id="TIGR00252">
    <property type="entry name" value="YraN family protein"/>
    <property type="match status" value="1"/>
</dbReference>
<evidence type="ECO:0000313" key="1">
    <source>
        <dbReference type="EMBL" id="GAH14391.1"/>
    </source>
</evidence>
<dbReference type="PANTHER" id="PTHR34039">
    <property type="entry name" value="UPF0102 PROTEIN YRAN"/>
    <property type="match status" value="1"/>
</dbReference>
<dbReference type="Gene3D" id="3.40.1350.10">
    <property type="match status" value="1"/>
</dbReference>
<dbReference type="NCBIfam" id="NF009154">
    <property type="entry name" value="PRK12497.3-3"/>
    <property type="match status" value="1"/>
</dbReference>